<keyword evidence="1" id="KW-0175">Coiled coil</keyword>
<evidence type="ECO:0000313" key="3">
    <source>
        <dbReference type="EMBL" id="KHO00949.1"/>
    </source>
</evidence>
<evidence type="ECO:0000256" key="1">
    <source>
        <dbReference type="SAM" id="Coils"/>
    </source>
</evidence>
<dbReference type="EMBL" id="AZHE01000002">
    <property type="protein sequence ID" value="KHO00949.1"/>
    <property type="molecule type" value="Genomic_DNA"/>
</dbReference>
<keyword evidence="4" id="KW-1185">Reference proteome</keyword>
<feature type="coiled-coil region" evidence="1">
    <location>
        <begin position="151"/>
        <end position="203"/>
    </location>
</feature>
<comment type="caution">
    <text evidence="3">The sequence shown here is derived from an EMBL/GenBank/DDBJ whole genome shotgun (WGS) entry which is preliminary data.</text>
</comment>
<feature type="compositionally biased region" description="Polar residues" evidence="2">
    <location>
        <begin position="216"/>
        <end position="229"/>
    </location>
</feature>
<proteinExistence type="predicted"/>
<name>A0A0B2X3M5_METAS</name>
<evidence type="ECO:0000313" key="4">
    <source>
        <dbReference type="Proteomes" id="UP000030816"/>
    </source>
</evidence>
<sequence>MTPSGDASNHCDGQPDRNVSTSSPSPPTREPATQSHPRNRPSADSSHFSFASAGMPLDTPSPLNMPNSISPLAAAAASNSPERKAGAYFHPNSCSLSPPTPWHFGGALARSVSADAAIPPQTPTRLNSGLSAHSSLLNNWRVERDNLDILRRKAEQLYRDQQSVIDEMSEQWLKERAEMSHLIQSLRERIQRLEGENTVLKSIASYTARNPGLMSPHNSLQSGSGEANTSNSPSLPSTISPPPRSFWRGAQSASEASASLDLPPGLEGATRRPRQFAKQGISPCTSPVAAAPAHGLHIPLSPRTVPQKSIATDFLSSSSPESHVDGPIIDIQKIDPKLEGIPIKATAVQKPTFDSAICNWPGNIPSPPHAPKPVTSTHKDSPRKQKTGIPVRERFRLDRLRSGLTPLTSSKDQTKQLLATDESRRLTMHAGHTPNHSLSLFPTMTATESSSAAARSQETTPTAWASSGFADQHEDTDLSDHSDGRGQCGKENIGNDKQVDDGNNHDDEGYLEPSDDVHLKGPLMIKNIPAQDEVFWEQVNQRLDPISRGQDALPKVLQSPEIEATQNPPAVLQELPPEDGGIPEQATADMASDDGGDDGEGKASVEQDVALKFKNTCNFGAPFGTA</sequence>
<dbReference type="RefSeq" id="XP_040682014.1">
    <property type="nucleotide sequence ID" value="XM_040820526.1"/>
</dbReference>
<feature type="region of interest" description="Disordered" evidence="2">
    <location>
        <begin position="210"/>
        <end position="283"/>
    </location>
</feature>
<protein>
    <submittedName>
        <fullName evidence="3">Uncharacterized protein</fullName>
    </submittedName>
</protein>
<feature type="region of interest" description="Disordered" evidence="2">
    <location>
        <begin position="446"/>
        <end position="516"/>
    </location>
</feature>
<feature type="region of interest" description="Disordered" evidence="2">
    <location>
        <begin position="562"/>
        <end position="604"/>
    </location>
</feature>
<dbReference type="OrthoDB" id="5427699at2759"/>
<dbReference type="AlphaFoldDB" id="A0A0B2X3M5"/>
<dbReference type="STRING" id="1081103.A0A0B2X3M5"/>
<dbReference type="GeneID" id="63736182"/>
<feature type="region of interest" description="Disordered" evidence="2">
    <location>
        <begin position="1"/>
        <end position="69"/>
    </location>
</feature>
<gene>
    <name evidence="3" type="ORF">MAM_01727</name>
</gene>
<organism evidence="3 4">
    <name type="scientific">Metarhizium album (strain ARSEF 1941)</name>
    <dbReference type="NCBI Taxonomy" id="1081103"/>
    <lineage>
        <taxon>Eukaryota</taxon>
        <taxon>Fungi</taxon>
        <taxon>Dikarya</taxon>
        <taxon>Ascomycota</taxon>
        <taxon>Pezizomycotina</taxon>
        <taxon>Sordariomycetes</taxon>
        <taxon>Hypocreomycetidae</taxon>
        <taxon>Hypocreales</taxon>
        <taxon>Clavicipitaceae</taxon>
        <taxon>Metarhizium</taxon>
    </lineage>
</organism>
<dbReference type="Proteomes" id="UP000030816">
    <property type="component" value="Unassembled WGS sequence"/>
</dbReference>
<feature type="compositionally biased region" description="Low complexity" evidence="2">
    <location>
        <begin position="42"/>
        <end position="53"/>
    </location>
</feature>
<feature type="compositionally biased region" description="Basic and acidic residues" evidence="2">
    <location>
        <begin position="471"/>
        <end position="484"/>
    </location>
</feature>
<feature type="compositionally biased region" description="Basic and acidic residues" evidence="2">
    <location>
        <begin position="493"/>
        <end position="508"/>
    </location>
</feature>
<accession>A0A0B2X3M5</accession>
<feature type="compositionally biased region" description="Low complexity" evidence="2">
    <location>
        <begin position="446"/>
        <end position="460"/>
    </location>
</feature>
<dbReference type="HOGENOM" id="CLU_023048_1_0_1"/>
<evidence type="ECO:0000256" key="2">
    <source>
        <dbReference type="SAM" id="MobiDB-lite"/>
    </source>
</evidence>
<reference evidence="3 4" key="1">
    <citation type="journal article" date="2014" name="Proc. Natl. Acad. Sci. U.S.A.">
        <title>Trajectory and genomic determinants of fungal-pathogen speciation and host adaptation.</title>
        <authorList>
            <person name="Hu X."/>
            <person name="Xiao G."/>
            <person name="Zheng P."/>
            <person name="Shang Y."/>
            <person name="Su Y."/>
            <person name="Zhang X."/>
            <person name="Liu X."/>
            <person name="Zhan S."/>
            <person name="St Leger R.J."/>
            <person name="Wang C."/>
        </authorList>
    </citation>
    <scope>NUCLEOTIDE SEQUENCE [LARGE SCALE GENOMIC DNA]</scope>
    <source>
        <strain evidence="3 4">ARSEF 1941</strain>
    </source>
</reference>
<feature type="region of interest" description="Disordered" evidence="2">
    <location>
        <begin position="365"/>
        <end position="388"/>
    </location>
</feature>